<reference evidence="2 3" key="1">
    <citation type="journal article" date="2019" name="Int. J. Syst. Evol. Microbiol.">
        <title>The Global Catalogue of Microorganisms (GCM) 10K type strain sequencing project: providing services to taxonomists for standard genome sequencing and annotation.</title>
        <authorList>
            <consortium name="The Broad Institute Genomics Platform"/>
            <consortium name="The Broad Institute Genome Sequencing Center for Infectious Disease"/>
            <person name="Wu L."/>
            <person name="Ma J."/>
        </authorList>
    </citation>
    <scope>NUCLEOTIDE SEQUENCE [LARGE SCALE GENOMIC DNA]</scope>
    <source>
        <strain evidence="2 3">GX26</strain>
    </source>
</reference>
<comment type="caution">
    <text evidence="2">The sequence shown here is derived from an EMBL/GenBank/DDBJ whole genome shotgun (WGS) entry which is preliminary data.</text>
</comment>
<dbReference type="InterPro" id="IPR016024">
    <property type="entry name" value="ARM-type_fold"/>
</dbReference>
<dbReference type="AlphaFoldDB" id="A0ABD5VMX9"/>
<feature type="region of interest" description="Disordered" evidence="1">
    <location>
        <begin position="487"/>
        <end position="511"/>
    </location>
</feature>
<evidence type="ECO:0008006" key="4">
    <source>
        <dbReference type="Google" id="ProtNLM"/>
    </source>
</evidence>
<gene>
    <name evidence="2" type="ORF">ACFQGB_18430</name>
</gene>
<name>A0ABD5VMX9_9EURY</name>
<protein>
    <recommendedName>
        <fullName evidence="4">HEAT repeat</fullName>
    </recommendedName>
</protein>
<feature type="region of interest" description="Disordered" evidence="1">
    <location>
        <begin position="1"/>
        <end position="40"/>
    </location>
</feature>
<accession>A0ABD5VMX9</accession>
<keyword evidence="3" id="KW-1185">Reference proteome</keyword>
<dbReference type="RefSeq" id="WP_336351792.1">
    <property type="nucleotide sequence ID" value="NZ_JAZAQL010000004.1"/>
</dbReference>
<dbReference type="Proteomes" id="UP001596395">
    <property type="component" value="Unassembled WGS sequence"/>
</dbReference>
<dbReference type="SUPFAM" id="SSF48371">
    <property type="entry name" value="ARM repeat"/>
    <property type="match status" value="1"/>
</dbReference>
<evidence type="ECO:0000256" key="1">
    <source>
        <dbReference type="SAM" id="MobiDB-lite"/>
    </source>
</evidence>
<proteinExistence type="predicted"/>
<feature type="region of interest" description="Disordered" evidence="1">
    <location>
        <begin position="793"/>
        <end position="812"/>
    </location>
</feature>
<evidence type="ECO:0000313" key="2">
    <source>
        <dbReference type="EMBL" id="MFC6954849.1"/>
    </source>
</evidence>
<dbReference type="EMBL" id="JBHSXN010000004">
    <property type="protein sequence ID" value="MFC6954849.1"/>
    <property type="molecule type" value="Genomic_DNA"/>
</dbReference>
<sequence length="1115" mass="115287">MTYSSDPLDLSDRPACGDPPAGREELGSTDSSGGEADSGSTVDVDELAARLASDGLLSGSAVGFREVIQTCEACERVCDLATEAPAAARRLAPCVLAVVREAMDREGATVESLLLADVAERTLATALDAVGAVSDPKLATAYEAAGRPLESIVETLALVLRERRHDRYHDTVVEALGSVAMARPETVIEGLADAHALDDTVRALLDDCLASTPSEPKTATLSLAFAVIAHDPNAERVNRVRGRLDASAPTPAASVRMTGYVTYELAAKRTVAPRKDSDASEGHADGLSARMDSLEEFAAVVQDSVGTERERYARAVGEAAAVVGHGDVATAVRHANGGADAEEPAAELPLELVARVRASDDSERERAARALGEALAASLSPTVGVESLADRVAHTTGVEYVQSAQALGAIAVVAPGRIDASVPRRLVDRVERATGADRDHAMQVLGEAIATGYETTERSLTAALGRRVRDATSSTPRDRAARALWTVADSTGVPDGSRRGNPTSGEPLDSVDDEVGPLVAGTDADAAAVSAVSDALGNVPESERDAVCRALGIAIVDLAPDREVGPGTLAERVRNAGDESRRRAARVLGEALLGGASPETPAIYDALAARVRRAAGIDRDRTARSLAETAIAADAPKATATRGRTRQDSVALRERAAEASGSRRRRLTRALGEALARGDDSVNLVDVFEDLAAASTDLDRARSVRALGELVLSAPPTLLGTQTPPSWLVAHARRRTGTQRTSCVRAVGEAVLAERDDPSVDVVDALCGRVTSATDMEKIRSGKALAETLAAIDDHPNPPVSPSLVDGVTAPTDPSTRVSAAMIFADLRRRPERTAVLVRSIHANVGVERALIGRALGDRVALTDSIRTTAESSNGLAAALVDLVGRDDSRGPLAAEALGLAIAATTGDEGVPSRLESRLRDAVRSGGASDGRLAARALGTAAAVTDAVDDAFAIPTLAARVRSESEHERSLGAWGLGVAVAARDPTALAEDLLEGIEAPPNGHSGTAVARIVADAAEAGVLPARALVEALTVDSASTENTGRRTRLRDDAGGLDATLLEALATARDPGDATAVAAVRTDIRDALATSSDHPADTRVTAVDALASLPTTAVAQNEK</sequence>
<organism evidence="2 3">
    <name type="scientific">Halorubellus litoreus</name>
    <dbReference type="NCBI Taxonomy" id="755308"/>
    <lineage>
        <taxon>Archaea</taxon>
        <taxon>Methanobacteriati</taxon>
        <taxon>Methanobacteriota</taxon>
        <taxon>Stenosarchaea group</taxon>
        <taxon>Halobacteria</taxon>
        <taxon>Halobacteriales</taxon>
        <taxon>Halorubellaceae</taxon>
        <taxon>Halorubellus</taxon>
    </lineage>
</organism>
<evidence type="ECO:0000313" key="3">
    <source>
        <dbReference type="Proteomes" id="UP001596395"/>
    </source>
</evidence>